<evidence type="ECO:0000256" key="1">
    <source>
        <dbReference type="SAM" id="MobiDB-lite"/>
    </source>
</evidence>
<organism evidence="2 3">
    <name type="scientific">Sphaeroforma arctica JP610</name>
    <dbReference type="NCBI Taxonomy" id="667725"/>
    <lineage>
        <taxon>Eukaryota</taxon>
        <taxon>Ichthyosporea</taxon>
        <taxon>Ichthyophonida</taxon>
        <taxon>Sphaeroforma</taxon>
    </lineage>
</organism>
<feature type="compositionally biased region" description="Polar residues" evidence="1">
    <location>
        <begin position="444"/>
        <end position="472"/>
    </location>
</feature>
<feature type="compositionally biased region" description="Polar residues" evidence="1">
    <location>
        <begin position="522"/>
        <end position="540"/>
    </location>
</feature>
<sequence length="677" mass="74461">MPSNCDIVYSLRRYGIAAFEADNVRGHMSVMYPPAPVPLPVMLPSNAYMYPPSQSAGKMKLAIRLSQSSIPTHQRKVAMDTVTSSIEHSRKGQAHSTPIERIFAPPHGFAQAQLSAAQAQAQAQAQIQAQAQVQKKPDGSLFTQPHPQPNGPTNAHVRPYPHGPNGSIPPQATTLPQGPLTQTQQPYPNPPLVQAMPQRYPEVSAPVGAPSQPHARDGIAAPRQEADSTLHVQRNHTAEKPSRADSPSKRTLMVGHSVDVGAFRRRLYASSVYQNYNTYLTSEKDDARTHNSLPPGRTPQLKRHPGPIRRPEPPKRIRFYQLQAPVPVIPVLKTNTRALRAKAKTEHLPQEVIDAQHKRPLITLGRLVMALQTRSLWETWNALNTLLVFTRDLQLQVVPVHECDDLLVSLDGLLREAVEKVVAMPTEQTKTLRKTMAGSVSGLKRSSTQTAGQTPDSKSKAHSTASSQGQMSRKQKSNHPDTLLLEARTMSKQNSLNGPYTRPPPIAPTSMNSETKPRTQTDGHTSTVADSNSPTKSALQTPTTPATRAQASPTTHPNTHTAPAKAHPSVHTPPVAAARECNRPNRHRQYAPDCTEQCCLSTSSEAPFPCQRDFPRVRDNVHMVLNELDDEHAQWVELINTVVTILANVSSFKNIAPRFAYRLTLVSSLVKVLTDRQ</sequence>
<dbReference type="GeneID" id="25913771"/>
<accession>A0A0L0FBP1</accession>
<dbReference type="RefSeq" id="XP_014148079.1">
    <property type="nucleotide sequence ID" value="XM_014292604.1"/>
</dbReference>
<feature type="region of interest" description="Disordered" evidence="1">
    <location>
        <begin position="128"/>
        <end position="195"/>
    </location>
</feature>
<feature type="region of interest" description="Disordered" evidence="1">
    <location>
        <begin position="283"/>
        <end position="312"/>
    </location>
</feature>
<evidence type="ECO:0000313" key="3">
    <source>
        <dbReference type="Proteomes" id="UP000054560"/>
    </source>
</evidence>
<protein>
    <submittedName>
        <fullName evidence="2">Uncharacterized protein</fullName>
    </submittedName>
</protein>
<feature type="region of interest" description="Disordered" evidence="1">
    <location>
        <begin position="428"/>
        <end position="479"/>
    </location>
</feature>
<feature type="non-terminal residue" evidence="2">
    <location>
        <position position="677"/>
    </location>
</feature>
<feature type="compositionally biased region" description="Low complexity" evidence="1">
    <location>
        <begin position="169"/>
        <end position="186"/>
    </location>
</feature>
<dbReference type="AlphaFoldDB" id="A0A0L0FBP1"/>
<gene>
    <name evidence="2" type="ORF">SARC_13267</name>
</gene>
<feature type="compositionally biased region" description="Low complexity" evidence="1">
    <location>
        <begin position="541"/>
        <end position="567"/>
    </location>
</feature>
<proteinExistence type="predicted"/>
<reference evidence="2 3" key="1">
    <citation type="submission" date="2011-02" db="EMBL/GenBank/DDBJ databases">
        <title>The Genome Sequence of Sphaeroforma arctica JP610.</title>
        <authorList>
            <consortium name="The Broad Institute Genome Sequencing Platform"/>
            <person name="Russ C."/>
            <person name="Cuomo C."/>
            <person name="Young S.K."/>
            <person name="Zeng Q."/>
            <person name="Gargeya S."/>
            <person name="Alvarado L."/>
            <person name="Berlin A."/>
            <person name="Chapman S.B."/>
            <person name="Chen Z."/>
            <person name="Freedman E."/>
            <person name="Gellesch M."/>
            <person name="Goldberg J."/>
            <person name="Griggs A."/>
            <person name="Gujja S."/>
            <person name="Heilman E."/>
            <person name="Heiman D."/>
            <person name="Howarth C."/>
            <person name="Mehta T."/>
            <person name="Neiman D."/>
            <person name="Pearson M."/>
            <person name="Roberts A."/>
            <person name="Saif S."/>
            <person name="Shea T."/>
            <person name="Shenoy N."/>
            <person name="Sisk P."/>
            <person name="Stolte C."/>
            <person name="Sykes S."/>
            <person name="White J."/>
            <person name="Yandava C."/>
            <person name="Burger G."/>
            <person name="Gray M.W."/>
            <person name="Holland P.W.H."/>
            <person name="King N."/>
            <person name="Lang F.B.F."/>
            <person name="Roger A.J."/>
            <person name="Ruiz-Trillo I."/>
            <person name="Haas B."/>
            <person name="Nusbaum C."/>
            <person name="Birren B."/>
        </authorList>
    </citation>
    <scope>NUCLEOTIDE SEQUENCE [LARGE SCALE GENOMIC DNA]</scope>
    <source>
        <strain evidence="2 3">JP610</strain>
    </source>
</reference>
<dbReference type="EMBL" id="KQ244680">
    <property type="protein sequence ID" value="KNC74177.1"/>
    <property type="molecule type" value="Genomic_DNA"/>
</dbReference>
<feature type="region of interest" description="Disordered" evidence="1">
    <location>
        <begin position="492"/>
        <end position="573"/>
    </location>
</feature>
<name>A0A0L0FBP1_9EUKA</name>
<keyword evidence="3" id="KW-1185">Reference proteome</keyword>
<evidence type="ECO:0000313" key="2">
    <source>
        <dbReference type="EMBL" id="KNC74177.1"/>
    </source>
</evidence>
<dbReference type="Proteomes" id="UP000054560">
    <property type="component" value="Unassembled WGS sequence"/>
</dbReference>